<sequence length="144" mass="16794">MNTELSIKILHDQQKNLLPRGFNKGEDYTSRYQVNYEENKKRCVSCSPKNCCKRRKVATNDFSNPAEKCFDARNSVSVGNLKSGRMTSSLKYHYKERPTKRVSWSDEIIWEEPDNYVETPEANSIHISLYESTFMLHAGKRVCF</sequence>
<keyword evidence="2" id="KW-1185">Reference proteome</keyword>
<dbReference type="Proteomes" id="UP001152531">
    <property type="component" value="Unassembled WGS sequence"/>
</dbReference>
<dbReference type="EMBL" id="CALSDN010000009">
    <property type="protein sequence ID" value="CAH6722359.1"/>
    <property type="molecule type" value="Genomic_DNA"/>
</dbReference>
<name>A0ACA9YC88_9ASCO</name>
<evidence type="ECO:0000313" key="2">
    <source>
        <dbReference type="Proteomes" id="UP001152531"/>
    </source>
</evidence>
<reference evidence="1" key="1">
    <citation type="submission" date="2022-06" db="EMBL/GenBank/DDBJ databases">
        <authorList>
            <person name="Legras J.-L."/>
            <person name="Devillers H."/>
            <person name="Grondin C."/>
        </authorList>
    </citation>
    <scope>NUCLEOTIDE SEQUENCE</scope>
    <source>
        <strain evidence="1">CLIB 1444</strain>
    </source>
</reference>
<comment type="caution">
    <text evidence="1">The sequence shown here is derived from an EMBL/GenBank/DDBJ whole genome shotgun (WGS) entry which is preliminary data.</text>
</comment>
<accession>A0ACA9YC88</accession>
<gene>
    <name evidence="1" type="ORF">CLIB1444_09S01816</name>
</gene>
<evidence type="ECO:0000313" key="1">
    <source>
        <dbReference type="EMBL" id="CAH6722359.1"/>
    </source>
</evidence>
<organism evidence="1 2">
    <name type="scientific">[Candida] jaroonii</name>
    <dbReference type="NCBI Taxonomy" id="467808"/>
    <lineage>
        <taxon>Eukaryota</taxon>
        <taxon>Fungi</taxon>
        <taxon>Dikarya</taxon>
        <taxon>Ascomycota</taxon>
        <taxon>Saccharomycotina</taxon>
        <taxon>Pichiomycetes</taxon>
        <taxon>Debaryomycetaceae</taxon>
        <taxon>Yamadazyma</taxon>
    </lineage>
</organism>
<proteinExistence type="predicted"/>
<protein>
    <submittedName>
        <fullName evidence="1">Uncharacterized protein</fullName>
    </submittedName>
</protein>